<accession>A0A235C1E3</accession>
<dbReference type="PANTHER" id="PTHR30329:SF21">
    <property type="entry name" value="LIPOPROTEIN YIAD-RELATED"/>
    <property type="match status" value="1"/>
</dbReference>
<comment type="caution">
    <text evidence="6">The sequence shown here is derived from an EMBL/GenBank/DDBJ whole genome shotgun (WGS) entry which is preliminary data.</text>
</comment>
<dbReference type="InterPro" id="IPR006664">
    <property type="entry name" value="OMP_bac"/>
</dbReference>
<dbReference type="InterPro" id="IPR008969">
    <property type="entry name" value="CarboxyPept-like_regulatory"/>
</dbReference>
<dbReference type="Gene3D" id="3.30.1330.60">
    <property type="entry name" value="OmpA-like domain"/>
    <property type="match status" value="1"/>
</dbReference>
<dbReference type="EMBL" id="NOZQ01000003">
    <property type="protein sequence ID" value="OYD17605.1"/>
    <property type="molecule type" value="Genomic_DNA"/>
</dbReference>
<dbReference type="GO" id="GO:0009279">
    <property type="term" value="C:cell outer membrane"/>
    <property type="evidence" value="ECO:0007669"/>
    <property type="project" value="UniProtKB-SubCell"/>
</dbReference>
<evidence type="ECO:0000256" key="2">
    <source>
        <dbReference type="ARBA" id="ARBA00023136"/>
    </source>
</evidence>
<reference evidence="6 7" key="1">
    <citation type="submission" date="2017-07" db="EMBL/GenBank/DDBJ databases">
        <title>Recovery of genomes from metagenomes via a dereplication, aggregation, and scoring strategy.</title>
        <authorList>
            <person name="Sieber C.M."/>
            <person name="Probst A.J."/>
            <person name="Sharrar A."/>
            <person name="Thomas B.C."/>
            <person name="Hess M."/>
            <person name="Tringe S.G."/>
            <person name="Banfield J.F."/>
        </authorList>
    </citation>
    <scope>NUCLEOTIDE SEQUENCE [LARGE SCALE GENOMIC DNA]</scope>
    <source>
        <strain evidence="6">JGI_Cruoil_03_44_89</strain>
    </source>
</reference>
<dbReference type="Gene3D" id="2.60.40.1120">
    <property type="entry name" value="Carboxypeptidase-like, regulatory domain"/>
    <property type="match status" value="2"/>
</dbReference>
<keyword evidence="2 4" id="KW-0472">Membrane</keyword>
<dbReference type="InterPro" id="IPR006665">
    <property type="entry name" value="OmpA-like"/>
</dbReference>
<evidence type="ECO:0000256" key="3">
    <source>
        <dbReference type="ARBA" id="ARBA00023237"/>
    </source>
</evidence>
<evidence type="ECO:0000313" key="7">
    <source>
        <dbReference type="Proteomes" id="UP000215215"/>
    </source>
</evidence>
<dbReference type="PRINTS" id="PR01021">
    <property type="entry name" value="OMPADOMAIN"/>
</dbReference>
<keyword evidence="3" id="KW-0998">Cell outer membrane</keyword>
<comment type="subcellular location">
    <subcellularLocation>
        <location evidence="1">Cell outer membrane</location>
    </subcellularLocation>
</comment>
<dbReference type="CDD" id="cd07185">
    <property type="entry name" value="OmpA_C-like"/>
    <property type="match status" value="1"/>
</dbReference>
<protein>
    <recommendedName>
        <fullName evidence="5">OmpA-like domain-containing protein</fullName>
    </recommendedName>
</protein>
<feature type="domain" description="OmpA-like" evidence="5">
    <location>
        <begin position="206"/>
        <end position="320"/>
    </location>
</feature>
<proteinExistence type="predicted"/>
<dbReference type="PANTHER" id="PTHR30329">
    <property type="entry name" value="STATOR ELEMENT OF FLAGELLAR MOTOR COMPLEX"/>
    <property type="match status" value="1"/>
</dbReference>
<evidence type="ECO:0000259" key="5">
    <source>
        <dbReference type="PROSITE" id="PS51123"/>
    </source>
</evidence>
<dbReference type="SUPFAM" id="SSF103088">
    <property type="entry name" value="OmpA-like"/>
    <property type="match status" value="1"/>
</dbReference>
<evidence type="ECO:0000256" key="4">
    <source>
        <dbReference type="PROSITE-ProRule" id="PRU00473"/>
    </source>
</evidence>
<dbReference type="InterPro" id="IPR050330">
    <property type="entry name" value="Bact_OuterMem_StrucFunc"/>
</dbReference>
<dbReference type="AlphaFoldDB" id="A0A235C1E3"/>
<dbReference type="Pfam" id="PF00691">
    <property type="entry name" value="OmpA"/>
    <property type="match status" value="1"/>
</dbReference>
<dbReference type="InterPro" id="IPR036737">
    <property type="entry name" value="OmpA-like_sf"/>
</dbReference>
<sequence length="320" mass="35837">MVTLIKRLKGTSPPYISVGERVTPSWSFNLSCARGFSFYRHPPLPPIISGIVVDAETREPLTSTIILADTVIKTDTMGNYSIQPTPGSFIMRASSEGYIPQARNVVIEPEQELLVSFELEKVHIPMAQIAGKVIDRMSKIPIVAEISFPETDVVPFLTDETGVFKLKLPPDTYIVKINAEGYIPYATPVLLKDGEILLKDFYLLKQYEKISVRGIYFAEGSADIDSMYYPVLNEGLKLLREYPNIKMEIRGHTDNVGSAETNLALSRARAESVMNFFIKMGIEPSRLRTSGYGETKPTARNDTEEGRTQNRRIEFYILGG</sequence>
<dbReference type="Proteomes" id="UP000215215">
    <property type="component" value="Unassembled WGS sequence"/>
</dbReference>
<organism evidence="6 7">
    <name type="scientific">candidate division WOR-3 bacterium JGI_Cruoil_03_44_89</name>
    <dbReference type="NCBI Taxonomy" id="1973748"/>
    <lineage>
        <taxon>Bacteria</taxon>
        <taxon>Bacteria division WOR-3</taxon>
    </lineage>
</organism>
<evidence type="ECO:0000313" key="6">
    <source>
        <dbReference type="EMBL" id="OYD17605.1"/>
    </source>
</evidence>
<dbReference type="PROSITE" id="PS51123">
    <property type="entry name" value="OMPA_2"/>
    <property type="match status" value="1"/>
</dbReference>
<dbReference type="SUPFAM" id="SSF49464">
    <property type="entry name" value="Carboxypeptidase regulatory domain-like"/>
    <property type="match status" value="2"/>
</dbReference>
<name>A0A235C1E3_UNCW3</name>
<gene>
    <name evidence="6" type="ORF">CH333_00310</name>
</gene>
<dbReference type="PRINTS" id="PR01023">
    <property type="entry name" value="NAFLGMOTY"/>
</dbReference>
<evidence type="ECO:0000256" key="1">
    <source>
        <dbReference type="ARBA" id="ARBA00004442"/>
    </source>
</evidence>